<dbReference type="GO" id="GO:0016491">
    <property type="term" value="F:oxidoreductase activity"/>
    <property type="evidence" value="ECO:0007669"/>
    <property type="project" value="UniProtKB-KW"/>
</dbReference>
<dbReference type="PANTHER" id="PTHR43656:SF2">
    <property type="entry name" value="BINDING OXIDOREDUCTASE, PUTATIVE (AFU_ORTHOLOGUE AFUA_2G08260)-RELATED"/>
    <property type="match status" value="1"/>
</dbReference>
<evidence type="ECO:0000256" key="2">
    <source>
        <dbReference type="ARBA" id="ARBA00022630"/>
    </source>
</evidence>
<sequence length="411" mass="44526">MSSPLAQPLTLKNGLMLPNRLAKAAMAENLADKDLLPTDDVYSAYKAWAEGGWGLIITGNVQVDPRYLGQPRDITNNDLITRARLLDSWKKWASICRVAGTPTVMQICHPGRQSPAGAGSRGFFEKTLAPSAIPLRLGKGLFAAVVSKLLFGTPRAMTVEEILNVQNRFVETAVLASEAGFDGIELHGAHGYLLSQFLAAKTNQRVDEYGGTAGARAKVVVDIIEAIRDAVPKSFTVGIKFNSVDHQSTIALEECLEQLRLITNAGIDFLEISGGSYEEPIGILDPDQITRVKQESTTAREAFFLDFAKAIRNEFPNLPLLVTGGFRSRKVMEGALSGNALDIVGMARPAVLNASAASNTLLDMRKKDDEARAIAVSVPTPWLLKKIGNYVIGAGYETAWYGRKIKTLGRV</sequence>
<dbReference type="InterPro" id="IPR051799">
    <property type="entry name" value="NADH_flavin_oxidoreductase"/>
</dbReference>
<proteinExistence type="inferred from homology"/>
<comment type="caution">
    <text evidence="6">The sequence shown here is derived from an EMBL/GenBank/DDBJ whole genome shotgun (WGS) entry which is preliminary data.</text>
</comment>
<protein>
    <submittedName>
        <fullName evidence="6">Related to NADH oxidase</fullName>
    </submittedName>
</protein>
<dbReference type="PANTHER" id="PTHR43656">
    <property type="entry name" value="BINDING OXIDOREDUCTASE, PUTATIVE (AFU_ORTHOLOGUE AFUA_2G08260)-RELATED"/>
    <property type="match status" value="1"/>
</dbReference>
<keyword evidence="7" id="KW-1185">Reference proteome</keyword>
<dbReference type="SUPFAM" id="SSF51395">
    <property type="entry name" value="FMN-linked oxidoreductases"/>
    <property type="match status" value="1"/>
</dbReference>
<dbReference type="Pfam" id="PF00724">
    <property type="entry name" value="Oxidored_FMN"/>
    <property type="match status" value="1"/>
</dbReference>
<dbReference type="AlphaFoldDB" id="A0AAE8SQL3"/>
<evidence type="ECO:0000256" key="4">
    <source>
        <dbReference type="ARBA" id="ARBA00023002"/>
    </source>
</evidence>
<dbReference type="CDD" id="cd04733">
    <property type="entry name" value="OYE_like_2_FMN"/>
    <property type="match status" value="1"/>
</dbReference>
<dbReference type="Proteomes" id="UP001187734">
    <property type="component" value="Unassembled WGS sequence"/>
</dbReference>
<keyword evidence="3" id="KW-0288">FMN</keyword>
<reference evidence="6" key="1">
    <citation type="submission" date="2018-03" db="EMBL/GenBank/DDBJ databases">
        <authorList>
            <person name="Guldener U."/>
        </authorList>
    </citation>
    <scope>NUCLEOTIDE SEQUENCE</scope>
</reference>
<evidence type="ECO:0000313" key="6">
    <source>
        <dbReference type="EMBL" id="SPJ93228.1"/>
    </source>
</evidence>
<comment type="similarity">
    <text evidence="1">Belongs to the NADH:flavin oxidoreductase/NADH oxidase family.</text>
</comment>
<keyword evidence="4" id="KW-0560">Oxidoreductase</keyword>
<accession>A0AAE8SQL3</accession>
<evidence type="ECO:0000313" key="7">
    <source>
        <dbReference type="Proteomes" id="UP001187734"/>
    </source>
</evidence>
<evidence type="ECO:0000259" key="5">
    <source>
        <dbReference type="Pfam" id="PF00724"/>
    </source>
</evidence>
<organism evidence="6 7">
    <name type="scientific">Fusarium torulosum</name>
    <dbReference type="NCBI Taxonomy" id="33205"/>
    <lineage>
        <taxon>Eukaryota</taxon>
        <taxon>Fungi</taxon>
        <taxon>Dikarya</taxon>
        <taxon>Ascomycota</taxon>
        <taxon>Pezizomycotina</taxon>
        <taxon>Sordariomycetes</taxon>
        <taxon>Hypocreomycetidae</taxon>
        <taxon>Hypocreales</taxon>
        <taxon>Nectriaceae</taxon>
        <taxon>Fusarium</taxon>
    </lineage>
</organism>
<gene>
    <name evidence="6" type="ORF">FTOL_13834</name>
</gene>
<dbReference type="Gene3D" id="3.20.20.70">
    <property type="entry name" value="Aldolase class I"/>
    <property type="match status" value="1"/>
</dbReference>
<dbReference type="GO" id="GO:0010181">
    <property type="term" value="F:FMN binding"/>
    <property type="evidence" value="ECO:0007669"/>
    <property type="project" value="InterPro"/>
</dbReference>
<evidence type="ECO:0000256" key="1">
    <source>
        <dbReference type="ARBA" id="ARBA00005979"/>
    </source>
</evidence>
<evidence type="ECO:0000256" key="3">
    <source>
        <dbReference type="ARBA" id="ARBA00022643"/>
    </source>
</evidence>
<feature type="domain" description="NADH:flavin oxidoreductase/NADH oxidase N-terminal" evidence="5">
    <location>
        <begin position="5"/>
        <end position="355"/>
    </location>
</feature>
<dbReference type="InterPro" id="IPR013785">
    <property type="entry name" value="Aldolase_TIM"/>
</dbReference>
<name>A0AAE8SQL3_9HYPO</name>
<keyword evidence="2" id="KW-0285">Flavoprotein</keyword>
<dbReference type="InterPro" id="IPR001155">
    <property type="entry name" value="OxRdtase_FMN_N"/>
</dbReference>
<dbReference type="EMBL" id="ONZP01001093">
    <property type="protein sequence ID" value="SPJ93228.1"/>
    <property type="molecule type" value="Genomic_DNA"/>
</dbReference>